<feature type="binding site" evidence="6">
    <location>
        <position position="35"/>
    </location>
    <ligand>
        <name>ADP-alpha-D-glucose</name>
        <dbReference type="ChEBI" id="CHEBI:57498"/>
    </ligand>
</feature>
<feature type="domain" description="Starch synthase catalytic" evidence="7">
    <location>
        <begin position="24"/>
        <end position="254"/>
    </location>
</feature>
<dbReference type="EC" id="2.4.1.21" evidence="6"/>
<proteinExistence type="inferred from homology"/>
<evidence type="ECO:0000256" key="1">
    <source>
        <dbReference type="ARBA" id="ARBA00001478"/>
    </source>
</evidence>
<dbReference type="AlphaFoldDB" id="A0A1H2XP17"/>
<sequence length="495" mass="52135">MATAEDAVAPGASDGSAAALRPALSVASECAPLVKTGGLADVVGALPAALQPEGWALRTLLPGYRAVLAQCDGAAPVLWLDDLFGGPARVLAVTLGGLDLLILDAPHLFDREGSPYLDASGNDWVDNDLRFAALSFVGAQIAAEGLGGWQPELVHLHDWQAALVPEYLRSYAHDVPTILTIHNIAFHGLTGYERLAAMRLDPERFTPEGFEYYGHISALKAGLMGATKLTTVSPSYARELETPAFGMGLDGVIRSRRADLSGILNGIDTAVWNPETDPMIRPFRTPRGKAANRAALCADFGLSPDVPGPLAVVVSRLSGQKGLDLLLDALPALTDRGGQLALLGAGARPLENAWLAAARDMPGVSVRIGYDEALSHRMYAGADAVLVPSRFEPCGLTQLYALRYGAVPVVAQTGGLADTVIHANDAALRRGVATGLTHAPGDAAALRHALTHLCDLYATPGIWTTLQRNAMKQPVDWTASSPQYARLYNNLTGSA</sequence>
<dbReference type="GO" id="GO:0004373">
    <property type="term" value="F:alpha-1,4-glucan glucosyltransferase (UDP-glucose donor) activity"/>
    <property type="evidence" value="ECO:0007669"/>
    <property type="project" value="InterPro"/>
</dbReference>
<keyword evidence="5 6" id="KW-0320">Glycogen biosynthesis</keyword>
<dbReference type="Pfam" id="PF08323">
    <property type="entry name" value="Glyco_transf_5"/>
    <property type="match status" value="1"/>
</dbReference>
<reference evidence="8 9" key="1">
    <citation type="submission" date="2016-10" db="EMBL/GenBank/DDBJ databases">
        <authorList>
            <person name="de Groot N.N."/>
        </authorList>
    </citation>
    <scope>NUCLEOTIDE SEQUENCE [LARGE SCALE GENOMIC DNA]</scope>
    <source>
        <strain evidence="8 9">CGMCC 1.8894</strain>
    </source>
</reference>
<evidence type="ECO:0000256" key="3">
    <source>
        <dbReference type="ARBA" id="ARBA00022676"/>
    </source>
</evidence>
<dbReference type="InterPro" id="IPR011835">
    <property type="entry name" value="GS/SS"/>
</dbReference>
<comment type="function">
    <text evidence="6">Synthesizes alpha-1,4-glucan chains using ADP-glucose.</text>
</comment>
<keyword evidence="4 6" id="KW-0808">Transferase</keyword>
<name>A0A1H2XP17_9RHOB</name>
<accession>A0A1H2XP17</accession>
<dbReference type="PANTHER" id="PTHR45825">
    <property type="entry name" value="GRANULE-BOUND STARCH SYNTHASE 1, CHLOROPLASTIC/AMYLOPLASTIC"/>
    <property type="match status" value="1"/>
</dbReference>
<dbReference type="RefSeq" id="WP_397544888.1">
    <property type="nucleotide sequence ID" value="NZ_CP061498.1"/>
</dbReference>
<gene>
    <name evidence="6" type="primary">glgA</name>
    <name evidence="8" type="ORF">SAMN04488238_104264</name>
</gene>
<evidence type="ECO:0000256" key="6">
    <source>
        <dbReference type="HAMAP-Rule" id="MF_00484"/>
    </source>
</evidence>
<dbReference type="GO" id="GO:0005978">
    <property type="term" value="P:glycogen biosynthetic process"/>
    <property type="evidence" value="ECO:0007669"/>
    <property type="project" value="UniProtKB-UniRule"/>
</dbReference>
<dbReference type="SUPFAM" id="SSF53756">
    <property type="entry name" value="UDP-Glycosyltransferase/glycogen phosphorylase"/>
    <property type="match status" value="1"/>
</dbReference>
<evidence type="ECO:0000259" key="7">
    <source>
        <dbReference type="Pfam" id="PF08323"/>
    </source>
</evidence>
<evidence type="ECO:0000256" key="2">
    <source>
        <dbReference type="ARBA" id="ARBA00010281"/>
    </source>
</evidence>
<comment type="catalytic activity">
    <reaction evidence="1 6">
        <text>[(1-&gt;4)-alpha-D-glucosyl](n) + ADP-alpha-D-glucose = [(1-&gt;4)-alpha-D-glucosyl](n+1) + ADP + H(+)</text>
        <dbReference type="Rhea" id="RHEA:18189"/>
        <dbReference type="Rhea" id="RHEA-COMP:9584"/>
        <dbReference type="Rhea" id="RHEA-COMP:9587"/>
        <dbReference type="ChEBI" id="CHEBI:15378"/>
        <dbReference type="ChEBI" id="CHEBI:15444"/>
        <dbReference type="ChEBI" id="CHEBI:57498"/>
        <dbReference type="ChEBI" id="CHEBI:456216"/>
        <dbReference type="EC" id="2.4.1.21"/>
    </reaction>
</comment>
<dbReference type="Proteomes" id="UP000198539">
    <property type="component" value="Unassembled WGS sequence"/>
</dbReference>
<dbReference type="Pfam" id="PF13692">
    <property type="entry name" value="Glyco_trans_1_4"/>
    <property type="match status" value="1"/>
</dbReference>
<organism evidence="8 9">
    <name type="scientific">Roseicitreum antarcticum</name>
    <dbReference type="NCBI Taxonomy" id="564137"/>
    <lineage>
        <taxon>Bacteria</taxon>
        <taxon>Pseudomonadati</taxon>
        <taxon>Pseudomonadota</taxon>
        <taxon>Alphaproteobacteria</taxon>
        <taxon>Rhodobacterales</taxon>
        <taxon>Paracoccaceae</taxon>
        <taxon>Roseicitreum</taxon>
    </lineage>
</organism>
<dbReference type="UniPathway" id="UPA00164"/>
<protein>
    <recommendedName>
        <fullName evidence="6">Glycogen synthase</fullName>
        <ecNumber evidence="6">2.4.1.21</ecNumber>
    </recommendedName>
    <alternativeName>
        <fullName evidence="6">Starch [bacterial glycogen] synthase</fullName>
    </alternativeName>
</protein>
<comment type="pathway">
    <text evidence="6">Glycan biosynthesis; glycogen biosynthesis.</text>
</comment>
<keyword evidence="3 6" id="KW-0328">Glycosyltransferase</keyword>
<dbReference type="NCBIfam" id="TIGR02095">
    <property type="entry name" value="glgA"/>
    <property type="match status" value="1"/>
</dbReference>
<keyword evidence="9" id="KW-1185">Reference proteome</keyword>
<dbReference type="Gene3D" id="3.40.50.2000">
    <property type="entry name" value="Glycogen Phosphorylase B"/>
    <property type="match status" value="2"/>
</dbReference>
<dbReference type="InterPro" id="IPR013534">
    <property type="entry name" value="Starch_synth_cat_dom"/>
</dbReference>
<dbReference type="EMBL" id="FNOM01000004">
    <property type="protein sequence ID" value="SDW94486.1"/>
    <property type="molecule type" value="Genomic_DNA"/>
</dbReference>
<dbReference type="GO" id="GO:0005829">
    <property type="term" value="C:cytosol"/>
    <property type="evidence" value="ECO:0007669"/>
    <property type="project" value="TreeGrafter"/>
</dbReference>
<evidence type="ECO:0000256" key="4">
    <source>
        <dbReference type="ARBA" id="ARBA00022679"/>
    </source>
</evidence>
<evidence type="ECO:0000313" key="8">
    <source>
        <dbReference type="EMBL" id="SDW94486.1"/>
    </source>
</evidence>
<dbReference type="HAMAP" id="MF_00484">
    <property type="entry name" value="Glycogen_synth"/>
    <property type="match status" value="1"/>
</dbReference>
<dbReference type="NCBIfam" id="NF001899">
    <property type="entry name" value="PRK00654.1-2"/>
    <property type="match status" value="1"/>
</dbReference>
<evidence type="ECO:0000256" key="5">
    <source>
        <dbReference type="ARBA" id="ARBA00023056"/>
    </source>
</evidence>
<dbReference type="GO" id="GO:0009011">
    <property type="term" value="F:alpha-1,4-glucan glucosyltransferase (ADP-glucose donor) activity"/>
    <property type="evidence" value="ECO:0007669"/>
    <property type="project" value="UniProtKB-UniRule"/>
</dbReference>
<dbReference type="PANTHER" id="PTHR45825:SF11">
    <property type="entry name" value="ALPHA AMYLASE DOMAIN-CONTAINING PROTEIN"/>
    <property type="match status" value="1"/>
</dbReference>
<evidence type="ECO:0000313" key="9">
    <source>
        <dbReference type="Proteomes" id="UP000198539"/>
    </source>
</evidence>
<dbReference type="CDD" id="cd03791">
    <property type="entry name" value="GT5_Glycogen_synthase_DULL1-like"/>
    <property type="match status" value="1"/>
</dbReference>
<dbReference type="STRING" id="564137.SAMN04488238_104264"/>
<comment type="similarity">
    <text evidence="2 6">Belongs to the glycosyltransferase 1 family. Bacterial/plant glycogen synthase subfamily.</text>
</comment>